<dbReference type="SMART" id="SM00646">
    <property type="entry name" value="Ami_3"/>
    <property type="match status" value="1"/>
</dbReference>
<dbReference type="SUPFAM" id="SSF53187">
    <property type="entry name" value="Zn-dependent exopeptidases"/>
    <property type="match status" value="1"/>
</dbReference>
<evidence type="ECO:0000256" key="2">
    <source>
        <dbReference type="ARBA" id="ARBA00011901"/>
    </source>
</evidence>
<dbReference type="InterPro" id="IPR007110">
    <property type="entry name" value="Ig-like_dom"/>
</dbReference>
<dbReference type="PANTHER" id="PTHR30404:SF0">
    <property type="entry name" value="N-ACETYLMURAMOYL-L-ALANINE AMIDASE AMIC"/>
    <property type="match status" value="1"/>
</dbReference>
<dbReference type="GO" id="GO:0030288">
    <property type="term" value="C:outer membrane-bounded periplasmic space"/>
    <property type="evidence" value="ECO:0007669"/>
    <property type="project" value="TreeGrafter"/>
</dbReference>
<dbReference type="GO" id="GO:0008745">
    <property type="term" value="F:N-acetylmuramoyl-L-alanine amidase activity"/>
    <property type="evidence" value="ECO:0007669"/>
    <property type="project" value="UniProtKB-EC"/>
</dbReference>
<evidence type="ECO:0000259" key="4">
    <source>
        <dbReference type="PROSITE" id="PS50835"/>
    </source>
</evidence>
<evidence type="ECO:0000256" key="3">
    <source>
        <dbReference type="ARBA" id="ARBA00022801"/>
    </source>
</evidence>
<evidence type="ECO:0000256" key="1">
    <source>
        <dbReference type="ARBA" id="ARBA00001561"/>
    </source>
</evidence>
<keyword evidence="3" id="KW-0378">Hydrolase</keyword>
<dbReference type="GO" id="GO:0009253">
    <property type="term" value="P:peptidoglycan catabolic process"/>
    <property type="evidence" value="ECO:0007669"/>
    <property type="project" value="InterPro"/>
</dbReference>
<sequence>MTEDFITPYFARDLAVRLSSAGATVFKSRTNEVPVHAPSGEQWWKIAARYYLQSQLPSETAIWNSPPTATHSLRERDEDIRSRPLYANHVGADHAIRLHTDGTDDTTVRGTRAYYQTGRTVDAQLASQILCSMKQAIQSVAGYERWRVAEAPYPADKGENRLAAMPSVIIELGFHSNAADALALQATSFRNAAVKGIERGITDYHAGTACSEFRITSIPPFSAPINSPMDMLVGFEGDPRFPITLRTRNVTCAQGWTCRPAILAYSTKQTSPIKRTLSCSGSSDKSGTFKYVAWLTDASGIRTKEVEYTYSCTANA</sequence>
<dbReference type="EMBL" id="RFLY01000004">
    <property type="protein sequence ID" value="RMH93761.1"/>
    <property type="molecule type" value="Genomic_DNA"/>
</dbReference>
<keyword evidence="6" id="KW-1185">Reference proteome</keyword>
<reference evidence="5 6" key="1">
    <citation type="submission" date="2018-10" db="EMBL/GenBank/DDBJ databases">
        <title>Proposal of Lysobacter pythonis sp. nov. isolated from royal pythons (Python regius).</title>
        <authorList>
            <person name="Hans-Juergen B."/>
            <person name="Huptas C."/>
            <person name="Sandra B."/>
            <person name="Igor L."/>
            <person name="Joachim S."/>
            <person name="Siegfried S."/>
            <person name="Mareike W."/>
            <person name="Peter K."/>
        </authorList>
    </citation>
    <scope>NUCLEOTIDE SEQUENCE [LARGE SCALE GENOMIC DNA]</scope>
    <source>
        <strain evidence="5 6">4284/11</strain>
    </source>
</reference>
<dbReference type="RefSeq" id="WP_122100804.1">
    <property type="nucleotide sequence ID" value="NZ_RFLY01000004.1"/>
</dbReference>
<dbReference type="AlphaFoldDB" id="A0A3M2HVJ1"/>
<dbReference type="Proteomes" id="UP000275012">
    <property type="component" value="Unassembled WGS sequence"/>
</dbReference>
<evidence type="ECO:0000313" key="6">
    <source>
        <dbReference type="Proteomes" id="UP000275012"/>
    </source>
</evidence>
<organism evidence="5 6">
    <name type="scientific">Solilutibacter pythonis</name>
    <dbReference type="NCBI Taxonomy" id="2483112"/>
    <lineage>
        <taxon>Bacteria</taxon>
        <taxon>Pseudomonadati</taxon>
        <taxon>Pseudomonadota</taxon>
        <taxon>Gammaproteobacteria</taxon>
        <taxon>Lysobacterales</taxon>
        <taxon>Lysobacteraceae</taxon>
        <taxon>Solilutibacter</taxon>
    </lineage>
</organism>
<dbReference type="OrthoDB" id="6028486at2"/>
<proteinExistence type="predicted"/>
<dbReference type="InterPro" id="IPR002508">
    <property type="entry name" value="MurNAc-LAA_cat"/>
</dbReference>
<feature type="domain" description="Ig-like" evidence="4">
    <location>
        <begin position="260"/>
        <end position="316"/>
    </location>
</feature>
<comment type="catalytic activity">
    <reaction evidence="1">
        <text>Hydrolyzes the link between N-acetylmuramoyl residues and L-amino acid residues in certain cell-wall glycopeptides.</text>
        <dbReference type="EC" id="3.5.1.28"/>
    </reaction>
</comment>
<protein>
    <recommendedName>
        <fullName evidence="2">N-acetylmuramoyl-L-alanine amidase</fullName>
        <ecNumber evidence="2">3.5.1.28</ecNumber>
    </recommendedName>
</protein>
<dbReference type="PANTHER" id="PTHR30404">
    <property type="entry name" value="N-ACETYLMURAMOYL-L-ALANINE AMIDASE"/>
    <property type="match status" value="1"/>
</dbReference>
<accession>A0A3M2HVJ1</accession>
<dbReference type="Gene3D" id="3.40.630.40">
    <property type="entry name" value="Zn-dependent exopeptidases"/>
    <property type="match status" value="1"/>
</dbReference>
<name>A0A3M2HVJ1_9GAMM</name>
<comment type="caution">
    <text evidence="5">The sequence shown here is derived from an EMBL/GenBank/DDBJ whole genome shotgun (WGS) entry which is preliminary data.</text>
</comment>
<dbReference type="CDD" id="cd02696">
    <property type="entry name" value="MurNAc-LAA"/>
    <property type="match status" value="1"/>
</dbReference>
<gene>
    <name evidence="5" type="ORF">EBB59_03690</name>
</gene>
<dbReference type="Pfam" id="PF01520">
    <property type="entry name" value="Amidase_3"/>
    <property type="match status" value="1"/>
</dbReference>
<evidence type="ECO:0000313" key="5">
    <source>
        <dbReference type="EMBL" id="RMH93761.1"/>
    </source>
</evidence>
<dbReference type="InterPro" id="IPR050695">
    <property type="entry name" value="N-acetylmuramoyl_amidase_3"/>
</dbReference>
<dbReference type="EC" id="3.5.1.28" evidence="2"/>
<dbReference type="PROSITE" id="PS50835">
    <property type="entry name" value="IG_LIKE"/>
    <property type="match status" value="1"/>
</dbReference>